<protein>
    <submittedName>
        <fullName evidence="1">Uncharacterized protein</fullName>
    </submittedName>
</protein>
<organism evidence="1 2">
    <name type="scientific">Heyndrickxia sporothermodurans</name>
    <dbReference type="NCBI Taxonomy" id="46224"/>
    <lineage>
        <taxon>Bacteria</taxon>
        <taxon>Bacillati</taxon>
        <taxon>Bacillota</taxon>
        <taxon>Bacilli</taxon>
        <taxon>Bacillales</taxon>
        <taxon>Bacillaceae</taxon>
        <taxon>Heyndrickxia</taxon>
    </lineage>
</organism>
<evidence type="ECO:0000313" key="2">
    <source>
        <dbReference type="Proteomes" id="UP000075666"/>
    </source>
</evidence>
<accession>A0A150LG92</accession>
<evidence type="ECO:0000313" key="1">
    <source>
        <dbReference type="EMBL" id="KYD11284.1"/>
    </source>
</evidence>
<gene>
    <name evidence="1" type="ORF">B4102_2249</name>
</gene>
<dbReference type="OrthoDB" id="1797229at2"/>
<dbReference type="RefSeq" id="WP_066226547.1">
    <property type="nucleotide sequence ID" value="NZ_JABWUG010000090.1"/>
</dbReference>
<dbReference type="AlphaFoldDB" id="A0A150LG92"/>
<reference evidence="1 2" key="1">
    <citation type="submission" date="2016-01" db="EMBL/GenBank/DDBJ databases">
        <title>Genome Sequences of Twelve Sporeforming Bacillus Species Isolated from Foods.</title>
        <authorList>
            <person name="Berendsen E.M."/>
            <person name="Wells-Bennik M.H."/>
            <person name="Krawcyk A.O."/>
            <person name="De Jong A."/>
            <person name="Holsappel S."/>
            <person name="Eijlander R.T."/>
            <person name="Kuipers O.P."/>
        </authorList>
    </citation>
    <scope>NUCLEOTIDE SEQUENCE [LARGE SCALE GENOMIC DNA]</scope>
    <source>
        <strain evidence="1 2">B4102</strain>
    </source>
</reference>
<dbReference type="EMBL" id="LQYN01000008">
    <property type="protein sequence ID" value="KYD11284.1"/>
    <property type="molecule type" value="Genomic_DNA"/>
</dbReference>
<name>A0A150LG92_9BACI</name>
<comment type="caution">
    <text evidence="1">The sequence shown here is derived from an EMBL/GenBank/DDBJ whole genome shotgun (WGS) entry which is preliminary data.</text>
</comment>
<dbReference type="Proteomes" id="UP000075666">
    <property type="component" value="Unassembled WGS sequence"/>
</dbReference>
<dbReference type="PATRIC" id="fig|46224.3.peg.45"/>
<keyword evidence="2" id="KW-1185">Reference proteome</keyword>
<proteinExistence type="predicted"/>
<sequence>MKRLPFERPTNHYDERIRQIDEQICSLIQQRKEVSNADPGFPPKKYISEWADKYDLYEDLLHAVFSTLRNDEEFRPQVEPNKFQKYIPILKSVAKGEYFYTVAFMRQYDNASVVNFTIDWDDTNDSHEDHIRRHHFWELFIGEEYDCRMTIGGGSGGHFSYNFVVSPPLPDDLSGLQFVFQAFKEPYTYKETPILSEIIIDMD</sequence>